<proteinExistence type="inferred from homology"/>
<dbReference type="GO" id="GO:0070006">
    <property type="term" value="F:metalloaminopeptidase activity"/>
    <property type="evidence" value="ECO:0007669"/>
    <property type="project" value="InterPro"/>
</dbReference>
<dbReference type="GO" id="GO:0006508">
    <property type="term" value="P:proteolysis"/>
    <property type="evidence" value="ECO:0007669"/>
    <property type="project" value="UniProtKB-KW"/>
</dbReference>
<dbReference type="Gene3D" id="3.40.630.10">
    <property type="entry name" value="Zn peptidases"/>
    <property type="match status" value="1"/>
</dbReference>
<dbReference type="Pfam" id="PF21337">
    <property type="entry name" value="Peptidase_M17_N_1"/>
    <property type="match status" value="1"/>
</dbReference>
<comment type="function">
    <text evidence="6">Presumably involved in the processing and regular turnover of intracellular proteins. Catalyzes the removal of unsubstituted N-terminal amino acids from various peptides.</text>
</comment>
<accession>A0A2W4W0U9</accession>
<evidence type="ECO:0000256" key="1">
    <source>
        <dbReference type="ARBA" id="ARBA00009528"/>
    </source>
</evidence>
<keyword evidence="2 10" id="KW-0031">Aminopeptidase</keyword>
<evidence type="ECO:0000256" key="2">
    <source>
        <dbReference type="ARBA" id="ARBA00022438"/>
    </source>
</evidence>
<dbReference type="PROSITE" id="PS00631">
    <property type="entry name" value="CYTOSOL_AP"/>
    <property type="match status" value="1"/>
</dbReference>
<keyword evidence="4" id="KW-0378">Hydrolase</keyword>
<dbReference type="Pfam" id="PF00883">
    <property type="entry name" value="Peptidase_M17"/>
    <property type="match status" value="1"/>
</dbReference>
<dbReference type="PANTHER" id="PTHR11963:SF20">
    <property type="entry name" value="PEPTIDASE B"/>
    <property type="match status" value="1"/>
</dbReference>
<dbReference type="PANTHER" id="PTHR11963">
    <property type="entry name" value="LEUCINE AMINOPEPTIDASE-RELATED"/>
    <property type="match status" value="1"/>
</dbReference>
<dbReference type="CDD" id="cd00433">
    <property type="entry name" value="Peptidase_M17"/>
    <property type="match status" value="1"/>
</dbReference>
<evidence type="ECO:0000313" key="10">
    <source>
        <dbReference type="EMBL" id="PZO37127.1"/>
    </source>
</evidence>
<dbReference type="SUPFAM" id="SSF53187">
    <property type="entry name" value="Zn-dependent exopeptidases"/>
    <property type="match status" value="1"/>
</dbReference>
<evidence type="ECO:0000256" key="3">
    <source>
        <dbReference type="ARBA" id="ARBA00022670"/>
    </source>
</evidence>
<evidence type="ECO:0000256" key="8">
    <source>
        <dbReference type="ARBA" id="ARBA00050061"/>
    </source>
</evidence>
<dbReference type="InterPro" id="IPR048816">
    <property type="entry name" value="Peptidase_M17_N_1"/>
</dbReference>
<evidence type="ECO:0000259" key="9">
    <source>
        <dbReference type="PROSITE" id="PS00631"/>
    </source>
</evidence>
<reference evidence="11" key="1">
    <citation type="submission" date="2018-04" db="EMBL/GenBank/DDBJ databases">
        <authorList>
            <person name="Cornet L."/>
        </authorList>
    </citation>
    <scope>NUCLEOTIDE SEQUENCE [LARGE SCALE GENOMIC DNA]</scope>
</reference>
<dbReference type="EMBL" id="QBMN01000127">
    <property type="protein sequence ID" value="PZO37127.1"/>
    <property type="molecule type" value="Genomic_DNA"/>
</dbReference>
<evidence type="ECO:0000256" key="5">
    <source>
        <dbReference type="ARBA" id="ARBA00033172"/>
    </source>
</evidence>
<dbReference type="GO" id="GO:0005737">
    <property type="term" value="C:cytoplasm"/>
    <property type="evidence" value="ECO:0007669"/>
    <property type="project" value="InterPro"/>
</dbReference>
<evidence type="ECO:0000256" key="6">
    <source>
        <dbReference type="ARBA" id="ARBA00049972"/>
    </source>
</evidence>
<feature type="domain" description="Cytosol aminopeptidase" evidence="9">
    <location>
        <begin position="294"/>
        <end position="301"/>
    </location>
</feature>
<comment type="caution">
    <text evidence="10">The sequence shown here is derived from an EMBL/GenBank/DDBJ whole genome shotgun (WGS) entry which is preliminary data.</text>
</comment>
<gene>
    <name evidence="10" type="ORF">DCF17_16265</name>
</gene>
<evidence type="ECO:0000313" key="11">
    <source>
        <dbReference type="Proteomes" id="UP000249081"/>
    </source>
</evidence>
<dbReference type="Gene3D" id="3.40.220.10">
    <property type="entry name" value="Leucine Aminopeptidase, subunit E, domain 1"/>
    <property type="match status" value="1"/>
</dbReference>
<dbReference type="InterPro" id="IPR043472">
    <property type="entry name" value="Macro_dom-like"/>
</dbReference>
<dbReference type="InterPro" id="IPR011356">
    <property type="entry name" value="Leucine_aapep/pepB"/>
</dbReference>
<reference evidence="10 11" key="2">
    <citation type="submission" date="2018-06" db="EMBL/GenBank/DDBJ databases">
        <title>Metagenomic assembly of (sub)arctic Cyanobacteria and their associated microbiome from non-axenic cultures.</title>
        <authorList>
            <person name="Baurain D."/>
        </authorList>
    </citation>
    <scope>NUCLEOTIDE SEQUENCE [LARGE SCALE GENOMIC DNA]</scope>
    <source>
        <strain evidence="10">ULC041bin1</strain>
    </source>
</reference>
<dbReference type="GO" id="GO:0030145">
    <property type="term" value="F:manganese ion binding"/>
    <property type="evidence" value="ECO:0007669"/>
    <property type="project" value="InterPro"/>
</dbReference>
<evidence type="ECO:0000256" key="4">
    <source>
        <dbReference type="ARBA" id="ARBA00022801"/>
    </source>
</evidence>
<dbReference type="InterPro" id="IPR000819">
    <property type="entry name" value="Peptidase_M17_C"/>
</dbReference>
<evidence type="ECO:0000256" key="7">
    <source>
        <dbReference type="ARBA" id="ARBA00050021"/>
    </source>
</evidence>
<sequence>MSTPIPIYLVSPTDLSQNHADSQAWALATGFKGDPNTHCLIPGEGGTLAKVLVGQPKTIDTWALGHLPKALPPQTYTLGDDWPPEMATKLWLGWCLGGYSFTQYKRPTLAPEAKLLMPEGADYAYVTTTTAATHLVRDLVTTPAGDMGPEQLEIAAQALCDRHSANLSVTVGDDLLSQNYPLIHAVGRAYSQPPRLLDITWGDPNAPRVTLVGKGVCFDTGGLDIKPAAGMKLMKKDMGGAANVLGLAEMIMGLQLPVRLRVLIPAVENSIASNAVHPLDVLPSRRGLTVEVGNTDAEGRLVLADALWEAVCEEPAPQLVIDFATLTGAARIALGTELPACFSNRPELADALLTCGLAVDDPLWQLPLHQPYRAMIESSVADLSNISNSSYGGSITAALFLQEFIRPEIPWIHLDLMAWNIRTLPGRPEGGEAMGMRAVFELIKQKVAG</sequence>
<dbReference type="PRINTS" id="PR00481">
    <property type="entry name" value="LAMNOPPTDASE"/>
</dbReference>
<comment type="similarity">
    <text evidence="1">Belongs to the peptidase M17 family.</text>
</comment>
<organism evidence="10 11">
    <name type="scientific">Shackletoniella antarctica</name>
    <dbReference type="NCBI Taxonomy" id="268115"/>
    <lineage>
        <taxon>Bacteria</taxon>
        <taxon>Bacillati</taxon>
        <taxon>Cyanobacteriota</taxon>
        <taxon>Cyanophyceae</taxon>
        <taxon>Oculatellales</taxon>
        <taxon>Oculatellaceae</taxon>
        <taxon>Shackletoniella</taxon>
    </lineage>
</organism>
<dbReference type="Proteomes" id="UP000249081">
    <property type="component" value="Unassembled WGS sequence"/>
</dbReference>
<protein>
    <recommendedName>
        <fullName evidence="7">Probable cytosol aminopeptidase</fullName>
    </recommendedName>
    <alternativeName>
        <fullName evidence="8">Leucine aminopeptidase</fullName>
    </alternativeName>
    <alternativeName>
        <fullName evidence="5">Leucyl aminopeptidase</fullName>
    </alternativeName>
</protein>
<dbReference type="AlphaFoldDB" id="A0A2W4W0U9"/>
<name>A0A2W4W0U9_9CYAN</name>
<keyword evidence="3" id="KW-0645">Protease</keyword>